<keyword evidence="2" id="KW-1185">Reference proteome</keyword>
<name>A0A0M3HQ19_ASCLU</name>
<feature type="compositionally biased region" description="Low complexity" evidence="1">
    <location>
        <begin position="46"/>
        <end position="60"/>
    </location>
</feature>
<evidence type="ECO:0000313" key="2">
    <source>
        <dbReference type="Proteomes" id="UP000036681"/>
    </source>
</evidence>
<reference evidence="3" key="1">
    <citation type="submission" date="2017-02" db="UniProtKB">
        <authorList>
            <consortium name="WormBaseParasite"/>
        </authorList>
    </citation>
    <scope>IDENTIFICATION</scope>
</reference>
<protein>
    <submittedName>
        <fullName evidence="3">Uncharacterized protein</fullName>
    </submittedName>
</protein>
<feature type="compositionally biased region" description="Polar residues" evidence="1">
    <location>
        <begin position="71"/>
        <end position="91"/>
    </location>
</feature>
<evidence type="ECO:0000256" key="1">
    <source>
        <dbReference type="SAM" id="MobiDB-lite"/>
    </source>
</evidence>
<dbReference type="AlphaFoldDB" id="A0A0M3HQ19"/>
<dbReference type="WBParaSite" id="ALUE_0000409901-mRNA-1">
    <property type="protein sequence ID" value="ALUE_0000409901-mRNA-1"/>
    <property type="gene ID" value="ALUE_0000409901"/>
</dbReference>
<accession>A0A0M3HQ19</accession>
<dbReference type="Proteomes" id="UP000036681">
    <property type="component" value="Unplaced"/>
</dbReference>
<proteinExistence type="predicted"/>
<feature type="region of interest" description="Disordered" evidence="1">
    <location>
        <begin position="42"/>
        <end position="91"/>
    </location>
</feature>
<evidence type="ECO:0000313" key="3">
    <source>
        <dbReference type="WBParaSite" id="ALUE_0000409901-mRNA-1"/>
    </source>
</evidence>
<organism evidence="2 3">
    <name type="scientific">Ascaris lumbricoides</name>
    <name type="common">Giant roundworm</name>
    <dbReference type="NCBI Taxonomy" id="6252"/>
    <lineage>
        <taxon>Eukaryota</taxon>
        <taxon>Metazoa</taxon>
        <taxon>Ecdysozoa</taxon>
        <taxon>Nematoda</taxon>
        <taxon>Chromadorea</taxon>
        <taxon>Rhabditida</taxon>
        <taxon>Spirurina</taxon>
        <taxon>Ascaridomorpha</taxon>
        <taxon>Ascaridoidea</taxon>
        <taxon>Ascarididae</taxon>
        <taxon>Ascaris</taxon>
    </lineage>
</organism>
<sequence length="136" mass="14287">MRRGSSESASSLSSLGRGYTGHHAWGERGHWNCAGVASRSLEKHQGAAAGGAQNASATASREGRTRCVATRSATSPLMGSQSGQLPSTQAMINPSNGVVTIEDQIRTVDKVIKGNWFDGIVDFDIPSRRGDETASL</sequence>